<dbReference type="Proteomes" id="UP000275473">
    <property type="component" value="Unassembled WGS sequence"/>
</dbReference>
<feature type="signal peptide" evidence="1">
    <location>
        <begin position="1"/>
        <end position="22"/>
    </location>
</feature>
<keyword evidence="1" id="KW-0732">Signal</keyword>
<feature type="domain" description="SLH" evidence="2">
    <location>
        <begin position="83"/>
        <end position="137"/>
    </location>
</feature>
<dbReference type="PROSITE" id="PS51272">
    <property type="entry name" value="SLH"/>
    <property type="match status" value="3"/>
</dbReference>
<evidence type="ECO:0000313" key="3">
    <source>
        <dbReference type="EMBL" id="RNF39643.1"/>
    </source>
</evidence>
<evidence type="ECO:0000256" key="1">
    <source>
        <dbReference type="SAM" id="SignalP"/>
    </source>
</evidence>
<accession>A0A3M8P7K2</accession>
<gene>
    <name evidence="3" type="ORF">EEX84_09235</name>
</gene>
<dbReference type="OrthoDB" id="5845122at2"/>
<organism evidence="3 4">
    <name type="scientific">Planococcus salinus</name>
    <dbReference type="NCBI Taxonomy" id="1848460"/>
    <lineage>
        <taxon>Bacteria</taxon>
        <taxon>Bacillati</taxon>
        <taxon>Bacillota</taxon>
        <taxon>Bacilli</taxon>
        <taxon>Bacillales</taxon>
        <taxon>Caryophanaceae</taxon>
        <taxon>Planococcus</taxon>
    </lineage>
</organism>
<dbReference type="Pfam" id="PF00395">
    <property type="entry name" value="SLH"/>
    <property type="match status" value="3"/>
</dbReference>
<dbReference type="PANTHER" id="PTHR43308">
    <property type="entry name" value="OUTER MEMBRANE PROTEIN ALPHA-RELATED"/>
    <property type="match status" value="1"/>
</dbReference>
<sequence length="360" mass="40538">MKKLSVAAVVLLVFGLASPVQGATDLSASHGFYEEMDYLLEREILQGYPDDTVRPDAEVTRAEAAIMIGRLKEFDGTQRDSEFTDVSAIQEASGFISAAADAGLIEGYPDGMYRPYETITRGDMAIILERLFIIPFNVDVSFSDVSENMEAFDAIKKVVGANIAIGYTNNTFRPNEAVTRAQFSAFLARGLEPEFKNDATIENSYLRDKTKTYVYDTETGVQRHVYNYVPTRNGFTMGYIWSIYEEDGSLLSDVLEREAREEYTIGYPRSEYYIDLQYPVEVGQTWYVDTPYAPQHEITDIGVTVETAYQTFTDAVEVTVEADQEEFMTDGYTYYMVEGFGEVKSVDVDGTVTKELIRVE</sequence>
<dbReference type="EMBL" id="RIAX01000005">
    <property type="protein sequence ID" value="RNF39643.1"/>
    <property type="molecule type" value="Genomic_DNA"/>
</dbReference>
<dbReference type="InterPro" id="IPR001119">
    <property type="entry name" value="SLH_dom"/>
</dbReference>
<dbReference type="InterPro" id="IPR051465">
    <property type="entry name" value="Cell_Envelope_Struct_Comp"/>
</dbReference>
<feature type="domain" description="SLH" evidence="2">
    <location>
        <begin position="19"/>
        <end position="82"/>
    </location>
</feature>
<reference evidence="3 4" key="1">
    <citation type="journal article" date="2018" name="Int. J. Syst. Evol. Microbiol.">
        <title>Planococcus salinus sp. nov., a moderately halophilic bacterium isolated from a saline-alkali soil.</title>
        <authorList>
            <person name="Gan L."/>
        </authorList>
    </citation>
    <scope>NUCLEOTIDE SEQUENCE [LARGE SCALE GENOMIC DNA]</scope>
    <source>
        <strain evidence="3 4">LCB217</strain>
    </source>
</reference>
<evidence type="ECO:0000313" key="4">
    <source>
        <dbReference type="Proteomes" id="UP000275473"/>
    </source>
</evidence>
<feature type="chain" id="PRO_5018206553" evidence="1">
    <location>
        <begin position="23"/>
        <end position="360"/>
    </location>
</feature>
<keyword evidence="4" id="KW-1185">Reference proteome</keyword>
<feature type="domain" description="SLH" evidence="2">
    <location>
        <begin position="138"/>
        <end position="201"/>
    </location>
</feature>
<comment type="caution">
    <text evidence="3">The sequence shown here is derived from an EMBL/GenBank/DDBJ whole genome shotgun (WGS) entry which is preliminary data.</text>
</comment>
<evidence type="ECO:0000259" key="2">
    <source>
        <dbReference type="PROSITE" id="PS51272"/>
    </source>
</evidence>
<proteinExistence type="predicted"/>
<dbReference type="PANTHER" id="PTHR43308:SF5">
    <property type="entry name" value="S-LAYER PROTEIN _ PEPTIDOGLYCAN ENDO-BETA-N-ACETYLGLUCOSAMINIDASE"/>
    <property type="match status" value="1"/>
</dbReference>
<name>A0A3M8P7K2_9BACL</name>
<protein>
    <submittedName>
        <fullName evidence="3">S-layer homology domain-containing protein</fullName>
    </submittedName>
</protein>
<dbReference type="AlphaFoldDB" id="A0A3M8P7K2"/>